<comment type="caution">
    <text evidence="3">The sequence shown here is derived from an EMBL/GenBank/DDBJ whole genome shotgun (WGS) entry which is preliminary data.</text>
</comment>
<dbReference type="InterPro" id="IPR050463">
    <property type="entry name" value="Gfo/Idh/MocA_oxidrdct_glycsds"/>
</dbReference>
<protein>
    <submittedName>
        <fullName evidence="3">Gfo/Idh/MocA family oxidoreductase</fullName>
    </submittedName>
</protein>
<dbReference type="Proteomes" id="UP000598426">
    <property type="component" value="Unassembled WGS sequence"/>
</dbReference>
<keyword evidence="1" id="KW-0560">Oxidoreductase</keyword>
<name>A0ABR8NSE8_9MICO</name>
<keyword evidence="4" id="KW-1185">Reference proteome</keyword>
<dbReference type="PANTHER" id="PTHR43818:SF11">
    <property type="entry name" value="BCDNA.GH03377"/>
    <property type="match status" value="1"/>
</dbReference>
<feature type="domain" description="Gfo/Idh/MocA-like oxidoreductase N-terminal" evidence="2">
    <location>
        <begin position="3"/>
        <end position="122"/>
    </location>
</feature>
<evidence type="ECO:0000259" key="2">
    <source>
        <dbReference type="Pfam" id="PF01408"/>
    </source>
</evidence>
<evidence type="ECO:0000313" key="3">
    <source>
        <dbReference type="EMBL" id="MBD3943564.1"/>
    </source>
</evidence>
<organism evidence="3 4">
    <name type="scientific">Microbacterium helvum</name>
    <dbReference type="NCBI Taxonomy" id="2773713"/>
    <lineage>
        <taxon>Bacteria</taxon>
        <taxon>Bacillati</taxon>
        <taxon>Actinomycetota</taxon>
        <taxon>Actinomycetes</taxon>
        <taxon>Micrococcales</taxon>
        <taxon>Microbacteriaceae</taxon>
        <taxon>Microbacterium</taxon>
    </lineage>
</organism>
<dbReference type="PANTHER" id="PTHR43818">
    <property type="entry name" value="BCDNA.GH03377"/>
    <property type="match status" value="1"/>
</dbReference>
<dbReference type="EMBL" id="JACXZS010000014">
    <property type="protein sequence ID" value="MBD3943564.1"/>
    <property type="molecule type" value="Genomic_DNA"/>
</dbReference>
<dbReference type="SUPFAM" id="SSF51735">
    <property type="entry name" value="NAD(P)-binding Rossmann-fold domains"/>
    <property type="match status" value="1"/>
</dbReference>
<dbReference type="Gene3D" id="3.30.360.10">
    <property type="entry name" value="Dihydrodipicolinate Reductase, domain 2"/>
    <property type="match status" value="1"/>
</dbReference>
<dbReference type="Gene3D" id="3.40.50.720">
    <property type="entry name" value="NAD(P)-binding Rossmann-like Domain"/>
    <property type="match status" value="1"/>
</dbReference>
<dbReference type="Pfam" id="PF01408">
    <property type="entry name" value="GFO_IDH_MocA"/>
    <property type="match status" value="1"/>
</dbReference>
<dbReference type="InterPro" id="IPR036291">
    <property type="entry name" value="NAD(P)-bd_dom_sf"/>
</dbReference>
<reference evidence="3 4" key="1">
    <citation type="submission" date="2020-09" db="EMBL/GenBank/DDBJ databases">
        <title>Isolation and identification of active actinomycetes.</title>
        <authorList>
            <person name="Li X."/>
        </authorList>
    </citation>
    <scope>NUCLEOTIDE SEQUENCE [LARGE SCALE GENOMIC DNA]</scope>
    <source>
        <strain evidence="3 4">NEAU-LLC</strain>
    </source>
</reference>
<accession>A0ABR8NSE8</accession>
<evidence type="ECO:0000313" key="4">
    <source>
        <dbReference type="Proteomes" id="UP000598426"/>
    </source>
</evidence>
<dbReference type="InterPro" id="IPR000683">
    <property type="entry name" value="Gfo/Idh/MocA-like_OxRdtase_N"/>
</dbReference>
<dbReference type="RefSeq" id="WP_191173168.1">
    <property type="nucleotide sequence ID" value="NZ_JACXZS010000014.1"/>
</dbReference>
<gene>
    <name evidence="3" type="ORF">IF188_17880</name>
</gene>
<sequence>MRGVGIIGAGPGVSALHLPLLAAWRAELDVVHVADAGSGRATALAERLGARSSSGDEQILADPRVEIVAICSPPSAHARQILAAVAAGKRAIFCEKPIALTRADAAAVVTACAEAGVALVVGTNHLFDPAWTRAKLHLDAAAADVRSISVTAALAPNDRYHRLVSDVPVGPPPVRPAVDLADRDQAADIVRQLVVGLGVHDLPLIRDLAPERERLVYARAVPPIGFDLGYLASGVVVRHSAVMLPPGADTLWRMSIHTDHDRIDIAFPPPFVHAGSAHVRVRDAAGRDIRYPVERGDGYEEEWRELVGVLRGDRPTEYSEIAADAVFAIELAEAAASAVLAGGGS</sequence>
<proteinExistence type="predicted"/>
<evidence type="ECO:0000256" key="1">
    <source>
        <dbReference type="ARBA" id="ARBA00023002"/>
    </source>
</evidence>